<dbReference type="EMBL" id="HBKO01039336">
    <property type="protein sequence ID" value="CAE2275824.1"/>
    <property type="molecule type" value="Transcribed_RNA"/>
</dbReference>
<feature type="region of interest" description="Disordered" evidence="1">
    <location>
        <begin position="175"/>
        <end position="220"/>
    </location>
</feature>
<organism evidence="2">
    <name type="scientific">Prymnesium polylepis</name>
    <dbReference type="NCBI Taxonomy" id="72548"/>
    <lineage>
        <taxon>Eukaryota</taxon>
        <taxon>Haptista</taxon>
        <taxon>Haptophyta</taxon>
        <taxon>Prymnesiophyceae</taxon>
        <taxon>Prymnesiales</taxon>
        <taxon>Prymnesiaceae</taxon>
        <taxon>Prymnesium</taxon>
    </lineage>
</organism>
<dbReference type="InterPro" id="IPR011992">
    <property type="entry name" value="EF-hand-dom_pair"/>
</dbReference>
<feature type="region of interest" description="Disordered" evidence="1">
    <location>
        <begin position="1"/>
        <end position="22"/>
    </location>
</feature>
<gene>
    <name evidence="2" type="ORF">CPOL0286_LOCUS17980</name>
</gene>
<sequence length="220" mass="23742">MASGALTQPTAALRQRHSLHDTMNTPRSVLTDVSLDVNLANAVLDTHSKPPLLQRSRSDLLSGLSMLSAASLNSSFTEAELAAHYERFKAYDLQDQGFISTDNLKAILTALDIPNVTDEQCRNMIEEVAILSGHENDGSLSFRDYIRCMEYEAKREAVNASIDAIVERRRSRADTPALLPAKPNAAANEATAAEASEPAEPAPALAATPEQGEEAEPQAE</sequence>
<feature type="compositionally biased region" description="Low complexity" evidence="1">
    <location>
        <begin position="175"/>
        <end position="210"/>
    </location>
</feature>
<reference evidence="2" key="1">
    <citation type="submission" date="2021-01" db="EMBL/GenBank/DDBJ databases">
        <authorList>
            <person name="Corre E."/>
            <person name="Pelletier E."/>
            <person name="Niang G."/>
            <person name="Scheremetjew M."/>
            <person name="Finn R."/>
            <person name="Kale V."/>
            <person name="Holt S."/>
            <person name="Cochrane G."/>
            <person name="Meng A."/>
            <person name="Brown T."/>
            <person name="Cohen L."/>
        </authorList>
    </citation>
    <scope>NUCLEOTIDE SEQUENCE</scope>
    <source>
        <strain evidence="2">UIO037</strain>
    </source>
</reference>
<protein>
    <recommendedName>
        <fullName evidence="3">EF-hand domain-containing protein</fullName>
    </recommendedName>
</protein>
<accession>A0A7S4JVS7</accession>
<evidence type="ECO:0000256" key="1">
    <source>
        <dbReference type="SAM" id="MobiDB-lite"/>
    </source>
</evidence>
<dbReference type="SUPFAM" id="SSF47473">
    <property type="entry name" value="EF-hand"/>
    <property type="match status" value="1"/>
</dbReference>
<proteinExistence type="predicted"/>
<evidence type="ECO:0000313" key="2">
    <source>
        <dbReference type="EMBL" id="CAE2275824.1"/>
    </source>
</evidence>
<dbReference type="AlphaFoldDB" id="A0A7S4JVS7"/>
<name>A0A7S4JVS7_9EUKA</name>
<dbReference type="Gene3D" id="1.10.238.10">
    <property type="entry name" value="EF-hand"/>
    <property type="match status" value="1"/>
</dbReference>
<feature type="compositionally biased region" description="Acidic residues" evidence="1">
    <location>
        <begin position="211"/>
        <end position="220"/>
    </location>
</feature>
<evidence type="ECO:0008006" key="3">
    <source>
        <dbReference type="Google" id="ProtNLM"/>
    </source>
</evidence>
<feature type="compositionally biased region" description="Polar residues" evidence="1">
    <location>
        <begin position="1"/>
        <end position="10"/>
    </location>
</feature>